<evidence type="ECO:0000313" key="2">
    <source>
        <dbReference type="Proteomes" id="UP001151760"/>
    </source>
</evidence>
<reference evidence="1" key="2">
    <citation type="submission" date="2022-01" db="EMBL/GenBank/DDBJ databases">
        <authorList>
            <person name="Yamashiro T."/>
            <person name="Shiraishi A."/>
            <person name="Satake H."/>
            <person name="Nakayama K."/>
        </authorList>
    </citation>
    <scope>NUCLEOTIDE SEQUENCE</scope>
</reference>
<comment type="caution">
    <text evidence="1">The sequence shown here is derived from an EMBL/GenBank/DDBJ whole genome shotgun (WGS) entry which is preliminary data.</text>
</comment>
<accession>A0ABQ5A9J6</accession>
<protein>
    <submittedName>
        <fullName evidence="1">Uncharacterized protein</fullName>
    </submittedName>
</protein>
<dbReference type="EMBL" id="BQNB010012003">
    <property type="protein sequence ID" value="GJS97942.1"/>
    <property type="molecule type" value="Genomic_DNA"/>
</dbReference>
<organism evidence="1 2">
    <name type="scientific">Tanacetum coccineum</name>
    <dbReference type="NCBI Taxonomy" id="301880"/>
    <lineage>
        <taxon>Eukaryota</taxon>
        <taxon>Viridiplantae</taxon>
        <taxon>Streptophyta</taxon>
        <taxon>Embryophyta</taxon>
        <taxon>Tracheophyta</taxon>
        <taxon>Spermatophyta</taxon>
        <taxon>Magnoliopsida</taxon>
        <taxon>eudicotyledons</taxon>
        <taxon>Gunneridae</taxon>
        <taxon>Pentapetalae</taxon>
        <taxon>asterids</taxon>
        <taxon>campanulids</taxon>
        <taxon>Asterales</taxon>
        <taxon>Asteraceae</taxon>
        <taxon>Asteroideae</taxon>
        <taxon>Anthemideae</taxon>
        <taxon>Anthemidinae</taxon>
        <taxon>Tanacetum</taxon>
    </lineage>
</organism>
<name>A0ABQ5A9J6_9ASTR</name>
<sequence length="299" mass="32039">MDDSCKKKEIGTRSGIWPKSQGQTIPIYSNEEKLHPWIAATLNPPIEELRIANVDGNDVRGYQRGLLEALESVGSGDGFTNIIALMKTKRKLVPKSAAVSSSAATGERNVIGQDGGANVCGGNPSVPFKRSCIRQSSSTPCLGQQSHVDTQGVVDSWGATYCGHLLSQSSHGDNVKAYRISATMNLQQEPIIARDLLSPEIVSASCLHSTQDWHTFVTGVGEGFLKGLKKKPDDKSSKVGQAGQVVAVGNTVASNDVLRITITTTPETMTDLIANPKKTFVTVPAAELAMQAYLVIYYH</sequence>
<dbReference type="Proteomes" id="UP001151760">
    <property type="component" value="Unassembled WGS sequence"/>
</dbReference>
<gene>
    <name evidence="1" type="ORF">Tco_0819112</name>
</gene>
<proteinExistence type="predicted"/>
<evidence type="ECO:0000313" key="1">
    <source>
        <dbReference type="EMBL" id="GJS97942.1"/>
    </source>
</evidence>
<keyword evidence="2" id="KW-1185">Reference proteome</keyword>
<reference evidence="1" key="1">
    <citation type="journal article" date="2022" name="Int. J. Mol. Sci.">
        <title>Draft Genome of Tanacetum Coccineum: Genomic Comparison of Closely Related Tanacetum-Family Plants.</title>
        <authorList>
            <person name="Yamashiro T."/>
            <person name="Shiraishi A."/>
            <person name="Nakayama K."/>
            <person name="Satake H."/>
        </authorList>
    </citation>
    <scope>NUCLEOTIDE SEQUENCE</scope>
</reference>